<reference evidence="2 3" key="1">
    <citation type="submission" date="2019-11" db="EMBL/GenBank/DDBJ databases">
        <authorList>
            <person name="Zheng R.K."/>
            <person name="Sun C.M."/>
        </authorList>
    </citation>
    <scope>NUCLEOTIDE SEQUENCE [LARGE SCALE GENOMIC DNA]</scope>
    <source>
        <strain evidence="2 3">SRB007</strain>
    </source>
</reference>
<gene>
    <name evidence="2" type="ORF">GM415_03580</name>
</gene>
<organism evidence="2 3">
    <name type="scientific">Pseudodesulfovibrio cashew</name>
    <dbReference type="NCBI Taxonomy" id="2678688"/>
    <lineage>
        <taxon>Bacteria</taxon>
        <taxon>Pseudomonadati</taxon>
        <taxon>Thermodesulfobacteriota</taxon>
        <taxon>Desulfovibrionia</taxon>
        <taxon>Desulfovibrionales</taxon>
        <taxon>Desulfovibrionaceae</taxon>
    </lineage>
</organism>
<dbReference type="EMBL" id="CP046400">
    <property type="protein sequence ID" value="QGY39240.1"/>
    <property type="molecule type" value="Genomic_DNA"/>
</dbReference>
<keyword evidence="1" id="KW-0812">Transmembrane</keyword>
<keyword evidence="3" id="KW-1185">Reference proteome</keyword>
<sequence>MPASLAFKIIGGMVRDFVFYIAIASYAVPAIYKTINLLFYTSDIILAALSVASWILVLGCAYGTSKGIRVCKWIVAMYLSLCGILMLPWFMSPAIASLTKRFALGALGLWWIAASLWIIKYYQPAKIERK</sequence>
<dbReference type="KEGG" id="psel:GM415_03580"/>
<accession>A0A6I6JDT5</accession>
<keyword evidence="1" id="KW-0472">Membrane</keyword>
<evidence type="ECO:0000313" key="3">
    <source>
        <dbReference type="Proteomes" id="UP000428328"/>
    </source>
</evidence>
<evidence type="ECO:0000313" key="2">
    <source>
        <dbReference type="EMBL" id="QGY39240.1"/>
    </source>
</evidence>
<dbReference type="RefSeq" id="WP_158946465.1">
    <property type="nucleotide sequence ID" value="NZ_CP046400.1"/>
</dbReference>
<feature type="transmembrane region" description="Helical" evidence="1">
    <location>
        <begin position="70"/>
        <end position="90"/>
    </location>
</feature>
<feature type="transmembrane region" description="Helical" evidence="1">
    <location>
        <begin position="44"/>
        <end position="63"/>
    </location>
</feature>
<evidence type="ECO:0000256" key="1">
    <source>
        <dbReference type="SAM" id="Phobius"/>
    </source>
</evidence>
<dbReference type="Proteomes" id="UP000428328">
    <property type="component" value="Chromosome"/>
</dbReference>
<name>A0A6I6JDT5_9BACT</name>
<proteinExistence type="predicted"/>
<feature type="transmembrane region" description="Helical" evidence="1">
    <location>
        <begin position="102"/>
        <end position="122"/>
    </location>
</feature>
<protein>
    <submittedName>
        <fullName evidence="2">Uncharacterized protein</fullName>
    </submittedName>
</protein>
<keyword evidence="1" id="KW-1133">Transmembrane helix</keyword>
<feature type="transmembrane region" description="Helical" evidence="1">
    <location>
        <begin position="12"/>
        <end position="32"/>
    </location>
</feature>
<dbReference type="AlphaFoldDB" id="A0A6I6JDT5"/>